<gene>
    <name evidence="1" type="ORF">MILVUS5_LOCUS7486</name>
</gene>
<protein>
    <submittedName>
        <fullName evidence="1">Uncharacterized protein</fullName>
    </submittedName>
</protein>
<dbReference type="EMBL" id="CASHSV030000013">
    <property type="protein sequence ID" value="CAJ2637089.1"/>
    <property type="molecule type" value="Genomic_DNA"/>
</dbReference>
<accession>A0ACB0IZ63</accession>
<keyword evidence="2" id="KW-1185">Reference proteome</keyword>
<organism evidence="1 2">
    <name type="scientific">Trifolium pratense</name>
    <name type="common">Red clover</name>
    <dbReference type="NCBI Taxonomy" id="57577"/>
    <lineage>
        <taxon>Eukaryota</taxon>
        <taxon>Viridiplantae</taxon>
        <taxon>Streptophyta</taxon>
        <taxon>Embryophyta</taxon>
        <taxon>Tracheophyta</taxon>
        <taxon>Spermatophyta</taxon>
        <taxon>Magnoliopsida</taxon>
        <taxon>eudicotyledons</taxon>
        <taxon>Gunneridae</taxon>
        <taxon>Pentapetalae</taxon>
        <taxon>rosids</taxon>
        <taxon>fabids</taxon>
        <taxon>Fabales</taxon>
        <taxon>Fabaceae</taxon>
        <taxon>Papilionoideae</taxon>
        <taxon>50 kb inversion clade</taxon>
        <taxon>NPAAA clade</taxon>
        <taxon>Hologalegina</taxon>
        <taxon>IRL clade</taxon>
        <taxon>Trifolieae</taxon>
        <taxon>Trifolium</taxon>
    </lineage>
</organism>
<name>A0ACB0IZ63_TRIPR</name>
<evidence type="ECO:0000313" key="1">
    <source>
        <dbReference type="EMBL" id="CAJ2637089.1"/>
    </source>
</evidence>
<comment type="caution">
    <text evidence="1">The sequence shown here is derived from an EMBL/GenBank/DDBJ whole genome shotgun (WGS) entry which is preliminary data.</text>
</comment>
<sequence>MTSILLRNISSHARRIHLSHYSLKSSSPSLLSFFKPTSFFSSRSDSPPPPISHTHENNKNQQPPDIEVISNEELKRRVARLQEGEEEAIPAVFEAVLQRYLVGKPIDADQDLMREILGKGTESKDSDEEDELDSDEEDELGSDSDLERMSDSDLEGMSDSDFEEEEDFKFDAKPKE</sequence>
<proteinExistence type="predicted"/>
<evidence type="ECO:0000313" key="2">
    <source>
        <dbReference type="Proteomes" id="UP001177021"/>
    </source>
</evidence>
<dbReference type="Proteomes" id="UP001177021">
    <property type="component" value="Unassembled WGS sequence"/>
</dbReference>
<reference evidence="1" key="1">
    <citation type="submission" date="2023-10" db="EMBL/GenBank/DDBJ databases">
        <authorList>
            <person name="Rodriguez Cubillos JULIANA M."/>
            <person name="De Vega J."/>
        </authorList>
    </citation>
    <scope>NUCLEOTIDE SEQUENCE</scope>
</reference>